<proteinExistence type="predicted"/>
<evidence type="ECO:0000313" key="3">
    <source>
        <dbReference type="Proteomes" id="UP000227088"/>
    </source>
</evidence>
<dbReference type="EMBL" id="MABE01000329">
    <property type="protein sequence ID" value="OUS40487.1"/>
    <property type="molecule type" value="Genomic_DNA"/>
</dbReference>
<dbReference type="Proteomes" id="UP000227088">
    <property type="component" value="Unassembled WGS sequence"/>
</dbReference>
<dbReference type="PANTHER" id="PTHR11236:SF50">
    <property type="entry name" value="AMINODEOXYCHORISMATE SYNTHASE COMPONENT 1"/>
    <property type="match status" value="1"/>
</dbReference>
<dbReference type="PRINTS" id="PR00095">
    <property type="entry name" value="ANTSNTHASEI"/>
</dbReference>
<organism evidence="2 3">
    <name type="scientific">Oleispira antarctica</name>
    <dbReference type="NCBI Taxonomy" id="188908"/>
    <lineage>
        <taxon>Bacteria</taxon>
        <taxon>Pseudomonadati</taxon>
        <taxon>Pseudomonadota</taxon>
        <taxon>Gammaproteobacteria</taxon>
        <taxon>Oceanospirillales</taxon>
        <taxon>Oceanospirillaceae</taxon>
        <taxon>Oleispira</taxon>
    </lineage>
</organism>
<sequence>MPNKYDSTNIHGTNSPIVSSSLTAATKYSRATVIKLFSLLSGLSNSLRPSLLISAANEKDLDPSNRFSFFCANPSQSKVFYSQKELRTWQTELKIDTSAKSEIPFHSGWLGYYSYPSSSSHKSIIAEFNYYPWCICFDHFNSTLHLLGNVTKDATEFFELLLDEKAFSQLGEGDIDNNKDAATRFSCSNFSPAWEKQDYRQAFNKVQNYLKAGDCYQINLTHPYNSTYKGQASSLLCPLLEQLQPNFAGYFQGQDVELISLSPERFISIDPSGRLEAKPIKGTIKRSPDTKTDQLLIEELSSSPKNQAENLMIVDLLRNDLSMSATSGSVKVEKLFELESHPNVHHLVSTISAQLKPEIKPAAAIAQAFPGGSITGAPKVRAMEIIEELEAQPRSLYCGSLGYYSDSGHCDFNILIRNLEFRENKITCWGGGGITVDSECDDEYEESITKIQSIMDVIERAGKT</sequence>
<dbReference type="PANTHER" id="PTHR11236">
    <property type="entry name" value="AMINOBENZOATE/ANTHRANILATE SYNTHASE"/>
    <property type="match status" value="1"/>
</dbReference>
<dbReference type="Gene3D" id="3.60.120.10">
    <property type="entry name" value="Anthranilate synthase"/>
    <property type="match status" value="1"/>
</dbReference>
<dbReference type="GO" id="GO:0000162">
    <property type="term" value="P:L-tryptophan biosynthetic process"/>
    <property type="evidence" value="ECO:0007669"/>
    <property type="project" value="TreeGrafter"/>
</dbReference>
<evidence type="ECO:0000313" key="2">
    <source>
        <dbReference type="EMBL" id="OUS40487.1"/>
    </source>
</evidence>
<dbReference type="GO" id="GO:0046820">
    <property type="term" value="F:4-amino-4-deoxychorismate synthase activity"/>
    <property type="evidence" value="ECO:0007669"/>
    <property type="project" value="TreeGrafter"/>
</dbReference>
<name>A0A1Y5HVK8_OLEAN</name>
<protein>
    <recommendedName>
        <fullName evidence="1">Chorismate-utilising enzyme C-terminal domain-containing protein</fullName>
    </recommendedName>
</protein>
<evidence type="ECO:0000259" key="1">
    <source>
        <dbReference type="Pfam" id="PF00425"/>
    </source>
</evidence>
<feature type="domain" description="Chorismate-utilising enzyme C-terminal" evidence="1">
    <location>
        <begin position="196"/>
        <end position="450"/>
    </location>
</feature>
<accession>A0A1Y5HVK8</accession>
<dbReference type="Pfam" id="PF00425">
    <property type="entry name" value="Chorismate_bind"/>
    <property type="match status" value="1"/>
</dbReference>
<reference evidence="3" key="1">
    <citation type="journal article" date="2017" name="Proc. Natl. Acad. Sci. U.S.A.">
        <title>Simulation of Deepwater Horizon oil plume reveals substrate specialization within a complex community of hydrocarbon degraders.</title>
        <authorList>
            <person name="Hu P."/>
            <person name="Dubinsky E.A."/>
            <person name="Probst A.J."/>
            <person name="Wang J."/>
            <person name="Sieber C.M.K."/>
            <person name="Tom L.M."/>
            <person name="Gardinali P."/>
            <person name="Banfield J.F."/>
            <person name="Atlas R.M."/>
            <person name="Andersen G.L."/>
        </authorList>
    </citation>
    <scope>NUCLEOTIDE SEQUENCE [LARGE SCALE GENOMIC DNA]</scope>
</reference>
<dbReference type="InterPro" id="IPR005801">
    <property type="entry name" value="ADC_synthase"/>
</dbReference>
<gene>
    <name evidence="2" type="ORF">A9R00_05805</name>
</gene>
<comment type="caution">
    <text evidence="2">The sequence shown here is derived from an EMBL/GenBank/DDBJ whole genome shotgun (WGS) entry which is preliminary data.</text>
</comment>
<dbReference type="SUPFAM" id="SSF56322">
    <property type="entry name" value="ADC synthase"/>
    <property type="match status" value="1"/>
</dbReference>
<dbReference type="InterPro" id="IPR019999">
    <property type="entry name" value="Anth_synth_I-like"/>
</dbReference>
<dbReference type="InterPro" id="IPR015890">
    <property type="entry name" value="Chorismate_C"/>
</dbReference>
<dbReference type="AlphaFoldDB" id="A0A1Y5HVK8"/>